<evidence type="ECO:0000256" key="1">
    <source>
        <dbReference type="SAM" id="Phobius"/>
    </source>
</evidence>
<protein>
    <submittedName>
        <fullName evidence="2">Transposase-like protein</fullName>
    </submittedName>
</protein>
<dbReference type="AlphaFoldDB" id="T1CYL2"/>
<organism evidence="2">
    <name type="scientific">mine drainage metagenome</name>
    <dbReference type="NCBI Taxonomy" id="410659"/>
    <lineage>
        <taxon>unclassified sequences</taxon>
        <taxon>metagenomes</taxon>
        <taxon>ecological metagenomes</taxon>
    </lineage>
</organism>
<keyword evidence="1" id="KW-0812">Transmembrane</keyword>
<reference evidence="2" key="2">
    <citation type="journal article" date="2014" name="ISME J.">
        <title>Microbial stratification in low pH oxic and suboxic macroscopic growths along an acid mine drainage.</title>
        <authorList>
            <person name="Mendez-Garcia C."/>
            <person name="Mesa V."/>
            <person name="Sprenger R.R."/>
            <person name="Richter M."/>
            <person name="Diez M.S."/>
            <person name="Solano J."/>
            <person name="Bargiela R."/>
            <person name="Golyshina O.V."/>
            <person name="Manteca A."/>
            <person name="Ramos J.L."/>
            <person name="Gallego J.R."/>
            <person name="Llorente I."/>
            <person name="Martins Dos Santos V.A."/>
            <person name="Jensen O.N."/>
            <person name="Pelaez A.I."/>
            <person name="Sanchez J."/>
            <person name="Ferrer M."/>
        </authorList>
    </citation>
    <scope>NUCLEOTIDE SEQUENCE</scope>
</reference>
<sequence length="149" mass="17484">SDTFSVTITEKKDQVDFMFGKNILFTDRIEMETSSIIEHYKDRWIIEDGFRKMNYDDNISVTPIFTWTDQQISLHIFVCVIALLALRILRLKLKNANMNMSAERGLEILRNVQAVGSLYENRKIEWNLGEMDQDAEPLMNILKLKPILR</sequence>
<evidence type="ECO:0000313" key="2">
    <source>
        <dbReference type="EMBL" id="EQD75230.1"/>
    </source>
</evidence>
<dbReference type="PANTHER" id="PTHR34614:SF2">
    <property type="entry name" value="TRANSPOSASE IS4-LIKE DOMAIN-CONTAINING PROTEIN"/>
    <property type="match status" value="1"/>
</dbReference>
<feature type="transmembrane region" description="Helical" evidence="1">
    <location>
        <begin position="72"/>
        <end position="89"/>
    </location>
</feature>
<keyword evidence="1" id="KW-1133">Transmembrane helix</keyword>
<reference evidence="2" key="1">
    <citation type="submission" date="2013-08" db="EMBL/GenBank/DDBJ databases">
        <authorList>
            <person name="Mendez C."/>
            <person name="Richter M."/>
            <person name="Ferrer M."/>
            <person name="Sanchez J."/>
        </authorList>
    </citation>
    <scope>NUCLEOTIDE SEQUENCE</scope>
</reference>
<gene>
    <name evidence="2" type="ORF">B1B_02240</name>
</gene>
<keyword evidence="1" id="KW-0472">Membrane</keyword>
<name>T1CYL2_9ZZZZ</name>
<dbReference type="EMBL" id="AUZY01001320">
    <property type="protein sequence ID" value="EQD75230.1"/>
    <property type="molecule type" value="Genomic_DNA"/>
</dbReference>
<feature type="non-terminal residue" evidence="2">
    <location>
        <position position="1"/>
    </location>
</feature>
<dbReference type="PANTHER" id="PTHR34614">
    <property type="match status" value="1"/>
</dbReference>
<comment type="caution">
    <text evidence="2">The sequence shown here is derived from an EMBL/GenBank/DDBJ whole genome shotgun (WGS) entry which is preliminary data.</text>
</comment>
<accession>T1CYL2</accession>
<proteinExistence type="predicted"/>